<sequence>MSAAKKLTNLQIELLEVFKYDLSETQLKEIRALLADYFAEKVTHDIDQLFEAEGWGAEKIEEWSKEHMRTKYN</sequence>
<evidence type="ECO:0000313" key="1">
    <source>
        <dbReference type="EMBL" id="TXB68335.1"/>
    </source>
</evidence>
<proteinExistence type="predicted"/>
<accession>A0A5C6S275</accession>
<dbReference type="EMBL" id="VOOR01000004">
    <property type="protein sequence ID" value="TXB68335.1"/>
    <property type="molecule type" value="Genomic_DNA"/>
</dbReference>
<keyword evidence="2" id="KW-1185">Reference proteome</keyword>
<dbReference type="AlphaFoldDB" id="A0A5C6S275"/>
<dbReference type="RefSeq" id="WP_147165915.1">
    <property type="nucleotide sequence ID" value="NZ_VOOR01000004.1"/>
</dbReference>
<comment type="caution">
    <text evidence="1">The sequence shown here is derived from an EMBL/GenBank/DDBJ whole genome shotgun (WGS) entry which is preliminary data.</text>
</comment>
<reference evidence="1 2" key="1">
    <citation type="submission" date="2019-08" db="EMBL/GenBank/DDBJ databases">
        <title>Genome of Phaeodactylibacter luteus.</title>
        <authorList>
            <person name="Bowman J.P."/>
        </authorList>
    </citation>
    <scope>NUCLEOTIDE SEQUENCE [LARGE SCALE GENOMIC DNA]</scope>
    <source>
        <strain evidence="1 2">KCTC 42180</strain>
    </source>
</reference>
<protein>
    <submittedName>
        <fullName evidence="1">Uncharacterized protein</fullName>
    </submittedName>
</protein>
<organism evidence="1 2">
    <name type="scientific">Phaeodactylibacter luteus</name>
    <dbReference type="NCBI Taxonomy" id="1564516"/>
    <lineage>
        <taxon>Bacteria</taxon>
        <taxon>Pseudomonadati</taxon>
        <taxon>Bacteroidota</taxon>
        <taxon>Saprospiria</taxon>
        <taxon>Saprospirales</taxon>
        <taxon>Haliscomenobacteraceae</taxon>
        <taxon>Phaeodactylibacter</taxon>
    </lineage>
</organism>
<dbReference type="OrthoDB" id="1495366at2"/>
<evidence type="ECO:0000313" key="2">
    <source>
        <dbReference type="Proteomes" id="UP000321580"/>
    </source>
</evidence>
<gene>
    <name evidence="1" type="ORF">FRY97_02855</name>
</gene>
<name>A0A5C6S275_9BACT</name>
<dbReference type="Proteomes" id="UP000321580">
    <property type="component" value="Unassembled WGS sequence"/>
</dbReference>